<proteinExistence type="inferred from homology"/>
<name>A0A556PLJ1_9BACI</name>
<dbReference type="Proteomes" id="UP000316425">
    <property type="component" value="Unassembled WGS sequence"/>
</dbReference>
<dbReference type="PRINTS" id="PR01438">
    <property type="entry name" value="UNVRSLSTRESS"/>
</dbReference>
<dbReference type="Gene3D" id="3.40.50.620">
    <property type="entry name" value="HUPs"/>
    <property type="match status" value="1"/>
</dbReference>
<gene>
    <name evidence="4" type="ORF">FPQ13_07840</name>
</gene>
<comment type="caution">
    <text evidence="4">The sequence shown here is derived from an EMBL/GenBank/DDBJ whole genome shotgun (WGS) entry which is preliminary data.</text>
</comment>
<dbReference type="InterPro" id="IPR006015">
    <property type="entry name" value="Universal_stress_UspA"/>
</dbReference>
<dbReference type="PANTHER" id="PTHR46268">
    <property type="entry name" value="STRESS RESPONSE PROTEIN NHAX"/>
    <property type="match status" value="1"/>
</dbReference>
<evidence type="ECO:0000313" key="5">
    <source>
        <dbReference type="Proteomes" id="UP000316425"/>
    </source>
</evidence>
<dbReference type="GO" id="GO:0005737">
    <property type="term" value="C:cytoplasm"/>
    <property type="evidence" value="ECO:0007669"/>
    <property type="project" value="UniProtKB-SubCell"/>
</dbReference>
<dbReference type="CDD" id="cd00293">
    <property type="entry name" value="USP-like"/>
    <property type="match status" value="1"/>
</dbReference>
<accession>A0A556PLJ1</accession>
<dbReference type="EMBL" id="VMHE01000011">
    <property type="protein sequence ID" value="TSJ65247.1"/>
    <property type="molecule type" value="Genomic_DNA"/>
</dbReference>
<keyword evidence="5" id="KW-1185">Reference proteome</keyword>
<protein>
    <recommendedName>
        <fullName evidence="2">Universal stress protein</fullName>
    </recommendedName>
</protein>
<keyword evidence="2" id="KW-0963">Cytoplasm</keyword>
<feature type="domain" description="UspA" evidence="3">
    <location>
        <begin position="4"/>
        <end position="143"/>
    </location>
</feature>
<dbReference type="PIRSF" id="PIRSF006276">
    <property type="entry name" value="UspA"/>
    <property type="match status" value="1"/>
</dbReference>
<evidence type="ECO:0000313" key="4">
    <source>
        <dbReference type="EMBL" id="TSJ65247.1"/>
    </source>
</evidence>
<dbReference type="InterPro" id="IPR006016">
    <property type="entry name" value="UspA"/>
</dbReference>
<reference evidence="4 5" key="1">
    <citation type="submission" date="2019-07" db="EMBL/GenBank/DDBJ databases">
        <title>Allobacillus sp. nov. SKP isolated from shrimp paste of Euphausiacea.</title>
        <authorList>
            <person name="Kanchanasin P."/>
            <person name="Tanasupawat S."/>
            <person name="Shi W."/>
            <person name="Wu L."/>
            <person name="Ma J."/>
        </authorList>
    </citation>
    <scope>NUCLEOTIDE SEQUENCE [LARGE SCALE GENOMIC DNA]</scope>
    <source>
        <strain evidence="4 5">SKP4-8</strain>
    </source>
</reference>
<comment type="similarity">
    <text evidence="1 2">Belongs to the universal stress protein A family.</text>
</comment>
<organism evidence="4 5">
    <name type="scientific">Allobacillus salarius</name>
    <dbReference type="NCBI Taxonomy" id="1955272"/>
    <lineage>
        <taxon>Bacteria</taxon>
        <taxon>Bacillati</taxon>
        <taxon>Bacillota</taxon>
        <taxon>Bacilli</taxon>
        <taxon>Bacillales</taxon>
        <taxon>Bacillaceae</taxon>
        <taxon>Allobacillus</taxon>
    </lineage>
</organism>
<evidence type="ECO:0000256" key="2">
    <source>
        <dbReference type="PIRNR" id="PIRNR006276"/>
    </source>
</evidence>
<dbReference type="SUPFAM" id="SSF52402">
    <property type="entry name" value="Adenine nucleotide alpha hydrolases-like"/>
    <property type="match status" value="1"/>
</dbReference>
<sequence length="145" mass="16097">MKDYENILVAVDGSKNGEKAFNKACRIAKNIDARLVIAHVVDYRTFATIEHYSQTILPEVERVGKELLKEYEEKATQSGVEQVTTVLEFGSPRQKIPKTIAKKYEIDLILTGATGLNAVERVMLGSVSEAITRTAPCDVLIVRSE</sequence>
<comment type="subcellular location">
    <subcellularLocation>
        <location evidence="2">Cytoplasm</location>
    </subcellularLocation>
</comment>
<dbReference type="AlphaFoldDB" id="A0A556PLJ1"/>
<evidence type="ECO:0000259" key="3">
    <source>
        <dbReference type="Pfam" id="PF00582"/>
    </source>
</evidence>
<dbReference type="PANTHER" id="PTHR46268:SF6">
    <property type="entry name" value="UNIVERSAL STRESS PROTEIN UP12"/>
    <property type="match status" value="1"/>
</dbReference>
<dbReference type="OrthoDB" id="9789668at2"/>
<evidence type="ECO:0000256" key="1">
    <source>
        <dbReference type="ARBA" id="ARBA00008791"/>
    </source>
</evidence>
<dbReference type="Pfam" id="PF00582">
    <property type="entry name" value="Usp"/>
    <property type="match status" value="1"/>
</dbReference>
<dbReference type="InterPro" id="IPR014729">
    <property type="entry name" value="Rossmann-like_a/b/a_fold"/>
</dbReference>